<dbReference type="SUPFAM" id="SSF55729">
    <property type="entry name" value="Acyl-CoA N-acyltransferases (Nat)"/>
    <property type="match status" value="1"/>
</dbReference>
<dbReference type="Gene3D" id="3.40.630.30">
    <property type="match status" value="1"/>
</dbReference>
<comment type="caution">
    <text evidence="2">The sequence shown here is derived from an EMBL/GenBank/DDBJ whole genome shotgun (WGS) entry which is preliminary data.</text>
</comment>
<dbReference type="RefSeq" id="WP_109615451.1">
    <property type="nucleotide sequence ID" value="NZ_QGDO01000001.1"/>
</dbReference>
<keyword evidence="3" id="KW-1185">Reference proteome</keyword>
<reference evidence="2 3" key="1">
    <citation type="submission" date="2018-03" db="EMBL/GenBank/DDBJ databases">
        <title>Genomic Encyclopedia of Archaeal and Bacterial Type Strains, Phase II (KMG-II): from individual species to whole genera.</title>
        <authorList>
            <person name="Goeker M."/>
        </authorList>
    </citation>
    <scope>NUCLEOTIDE SEQUENCE [LARGE SCALE GENOMIC DNA]</scope>
    <source>
        <strain evidence="2 3">DSM 28229</strain>
    </source>
</reference>
<dbReference type="CDD" id="cd04301">
    <property type="entry name" value="NAT_SF"/>
    <property type="match status" value="1"/>
</dbReference>
<dbReference type="PROSITE" id="PS51186">
    <property type="entry name" value="GNAT"/>
    <property type="match status" value="1"/>
</dbReference>
<sequence>MYFELKSYNELSKEELYEIIQLRVLVFVIEQDCPYQDLDNKDQDSYHLMQRDENNRLMGYLRIVKPGISYEEPSLGRIVTHPDFRRQGWGVPLVEKGISFITNQLKKDSIRISAQMYLRKFYEGIGFKQVSEEYLEDNIPHMEMLFENKVQA</sequence>
<dbReference type="InterPro" id="IPR016181">
    <property type="entry name" value="Acyl_CoA_acyltransferase"/>
</dbReference>
<organism evidence="2 3">
    <name type="scientific">Sediminitomix flava</name>
    <dbReference type="NCBI Taxonomy" id="379075"/>
    <lineage>
        <taxon>Bacteria</taxon>
        <taxon>Pseudomonadati</taxon>
        <taxon>Bacteroidota</taxon>
        <taxon>Cytophagia</taxon>
        <taxon>Cytophagales</taxon>
        <taxon>Flammeovirgaceae</taxon>
        <taxon>Sediminitomix</taxon>
    </lineage>
</organism>
<name>A0A315ZED2_SEDFL</name>
<dbReference type="EMBL" id="QGDO01000001">
    <property type="protein sequence ID" value="PWJ43925.1"/>
    <property type="molecule type" value="Genomic_DNA"/>
</dbReference>
<accession>A0A315ZED2</accession>
<proteinExistence type="predicted"/>
<protein>
    <submittedName>
        <fullName evidence="2">ElaA protein</fullName>
    </submittedName>
</protein>
<evidence type="ECO:0000313" key="2">
    <source>
        <dbReference type="EMBL" id="PWJ43925.1"/>
    </source>
</evidence>
<dbReference type="GO" id="GO:0016747">
    <property type="term" value="F:acyltransferase activity, transferring groups other than amino-acyl groups"/>
    <property type="evidence" value="ECO:0007669"/>
    <property type="project" value="InterPro"/>
</dbReference>
<dbReference type="AlphaFoldDB" id="A0A315ZED2"/>
<dbReference type="Proteomes" id="UP000245535">
    <property type="component" value="Unassembled WGS sequence"/>
</dbReference>
<dbReference type="OrthoDB" id="9796171at2"/>
<feature type="domain" description="N-acetyltransferase" evidence="1">
    <location>
        <begin position="3"/>
        <end position="149"/>
    </location>
</feature>
<dbReference type="InterPro" id="IPR000182">
    <property type="entry name" value="GNAT_dom"/>
</dbReference>
<evidence type="ECO:0000313" key="3">
    <source>
        <dbReference type="Proteomes" id="UP000245535"/>
    </source>
</evidence>
<evidence type="ECO:0000259" key="1">
    <source>
        <dbReference type="PROSITE" id="PS51186"/>
    </source>
</evidence>
<dbReference type="Pfam" id="PF13673">
    <property type="entry name" value="Acetyltransf_10"/>
    <property type="match status" value="1"/>
</dbReference>
<gene>
    <name evidence="2" type="ORF">BC781_101275</name>
</gene>